<sequence length="183" mass="20107">MGRTLNNVTIRQETYADFCRIEDVIRLAFKDVVDSDHTEHLLVERLRHSDAYVPELSLLAEAGGTAIGHILLSKVKVASDGNVCTVLSVAPLSVLPEFQGRGVGGMLVGEAHKRALRLGYGAVLLLGHQDYYPRFGYRRAADFGIKFPFDAPDECCMAMELKPGGLDGVHGTVRYPDAFNIKF</sequence>
<dbReference type="Gene3D" id="3.40.630.30">
    <property type="match status" value="1"/>
</dbReference>
<proteinExistence type="predicted"/>
<evidence type="ECO:0000313" key="3">
    <source>
        <dbReference type="Proteomes" id="UP000823597"/>
    </source>
</evidence>
<dbReference type="GO" id="GO:0016747">
    <property type="term" value="F:acyltransferase activity, transferring groups other than amino-acyl groups"/>
    <property type="evidence" value="ECO:0007669"/>
    <property type="project" value="InterPro"/>
</dbReference>
<organism evidence="2 3">
    <name type="scientific">Candidatus Merdivivens pullistercoris</name>
    <dbReference type="NCBI Taxonomy" id="2840873"/>
    <lineage>
        <taxon>Bacteria</taxon>
        <taxon>Pseudomonadati</taxon>
        <taxon>Bacteroidota</taxon>
        <taxon>Bacteroidia</taxon>
        <taxon>Bacteroidales</taxon>
        <taxon>Muribaculaceae</taxon>
        <taxon>Muribaculaceae incertae sedis</taxon>
        <taxon>Candidatus Merdivivens</taxon>
    </lineage>
</organism>
<dbReference type="AlphaFoldDB" id="A0A9D9I408"/>
<dbReference type="InterPro" id="IPR000182">
    <property type="entry name" value="GNAT_dom"/>
</dbReference>
<accession>A0A9D9I408</accession>
<evidence type="ECO:0000259" key="1">
    <source>
        <dbReference type="PROSITE" id="PS51186"/>
    </source>
</evidence>
<protein>
    <submittedName>
        <fullName evidence="2">N-acetyltransferase</fullName>
    </submittedName>
</protein>
<name>A0A9D9I408_9BACT</name>
<dbReference type="CDD" id="cd04301">
    <property type="entry name" value="NAT_SF"/>
    <property type="match status" value="1"/>
</dbReference>
<comment type="caution">
    <text evidence="2">The sequence shown here is derived from an EMBL/GenBank/DDBJ whole genome shotgun (WGS) entry which is preliminary data.</text>
</comment>
<dbReference type="Pfam" id="PF00583">
    <property type="entry name" value="Acetyltransf_1"/>
    <property type="match status" value="1"/>
</dbReference>
<reference evidence="2" key="1">
    <citation type="submission" date="2020-10" db="EMBL/GenBank/DDBJ databases">
        <authorList>
            <person name="Gilroy R."/>
        </authorList>
    </citation>
    <scope>NUCLEOTIDE SEQUENCE</scope>
    <source>
        <strain evidence="2">10037</strain>
    </source>
</reference>
<dbReference type="InterPro" id="IPR016181">
    <property type="entry name" value="Acyl_CoA_acyltransferase"/>
</dbReference>
<dbReference type="SUPFAM" id="SSF55729">
    <property type="entry name" value="Acyl-CoA N-acyltransferases (Nat)"/>
    <property type="match status" value="1"/>
</dbReference>
<dbReference type="PROSITE" id="PS51186">
    <property type="entry name" value="GNAT"/>
    <property type="match status" value="1"/>
</dbReference>
<evidence type="ECO:0000313" key="2">
    <source>
        <dbReference type="EMBL" id="MBO8465561.1"/>
    </source>
</evidence>
<dbReference type="Proteomes" id="UP000823597">
    <property type="component" value="Unassembled WGS sequence"/>
</dbReference>
<gene>
    <name evidence="2" type="ORF">IAB93_06160</name>
</gene>
<reference evidence="2" key="2">
    <citation type="journal article" date="2021" name="PeerJ">
        <title>Extensive microbial diversity within the chicken gut microbiome revealed by metagenomics and culture.</title>
        <authorList>
            <person name="Gilroy R."/>
            <person name="Ravi A."/>
            <person name="Getino M."/>
            <person name="Pursley I."/>
            <person name="Horton D.L."/>
            <person name="Alikhan N.F."/>
            <person name="Baker D."/>
            <person name="Gharbi K."/>
            <person name="Hall N."/>
            <person name="Watson M."/>
            <person name="Adriaenssens E.M."/>
            <person name="Foster-Nyarko E."/>
            <person name="Jarju S."/>
            <person name="Secka A."/>
            <person name="Antonio M."/>
            <person name="Oren A."/>
            <person name="Chaudhuri R.R."/>
            <person name="La Ragione R."/>
            <person name="Hildebrand F."/>
            <person name="Pallen M.J."/>
        </authorList>
    </citation>
    <scope>NUCLEOTIDE SEQUENCE</scope>
    <source>
        <strain evidence="2">10037</strain>
    </source>
</reference>
<dbReference type="EMBL" id="JADIME010000065">
    <property type="protein sequence ID" value="MBO8465561.1"/>
    <property type="molecule type" value="Genomic_DNA"/>
</dbReference>
<feature type="domain" description="N-acetyltransferase" evidence="1">
    <location>
        <begin position="8"/>
        <end position="162"/>
    </location>
</feature>